<dbReference type="Proteomes" id="UP000244064">
    <property type="component" value="Unassembled WGS sequence"/>
</dbReference>
<protein>
    <recommendedName>
        <fullName evidence="8">7-carboxy-7-deazaguanine synthase</fullName>
        <shortName evidence="8">CDG synthase</shortName>
        <ecNumber evidence="8">4.3.99.3</ecNumber>
    </recommendedName>
    <alternativeName>
        <fullName evidence="8">Queuosine biosynthesis protein QueE</fullName>
    </alternativeName>
</protein>
<evidence type="ECO:0000256" key="2">
    <source>
        <dbReference type="ARBA" id="ARBA00022691"/>
    </source>
</evidence>
<dbReference type="InterPro" id="IPR027621">
    <property type="entry name" value="rSAM_QueE_gams"/>
</dbReference>
<dbReference type="UniPathway" id="UPA00391"/>
<evidence type="ECO:0000256" key="4">
    <source>
        <dbReference type="ARBA" id="ARBA00022842"/>
    </source>
</evidence>
<evidence type="ECO:0000256" key="1">
    <source>
        <dbReference type="ARBA" id="ARBA00022485"/>
    </source>
</evidence>
<keyword evidence="3 8" id="KW-0479">Metal-binding</keyword>
<dbReference type="GO" id="GO:0016840">
    <property type="term" value="F:carbon-nitrogen lyase activity"/>
    <property type="evidence" value="ECO:0007669"/>
    <property type="project" value="UniProtKB-UniRule"/>
</dbReference>
<evidence type="ECO:0000259" key="10">
    <source>
        <dbReference type="PROSITE" id="PS51918"/>
    </source>
</evidence>
<keyword evidence="5 8" id="KW-0408">Iron</keyword>
<comment type="cofactor">
    <cofactor evidence="8">
        <name>[4Fe-4S] cluster</name>
        <dbReference type="ChEBI" id="CHEBI:49883"/>
    </cofactor>
    <text evidence="8">Binds 1 [4Fe-4S] cluster. The cluster is coordinated with 3 cysteines and an exchangeable S-adenosyl-L-methionine.</text>
</comment>
<feature type="binding site" evidence="8">
    <location>
        <position position="69"/>
    </location>
    <ligand>
        <name>[4Fe-4S] cluster</name>
        <dbReference type="ChEBI" id="CHEBI:49883"/>
        <note>4Fe-4S-S-AdoMet</note>
    </ligand>
</feature>
<keyword evidence="6 8" id="KW-0411">Iron-sulfur</keyword>
<feature type="binding site" evidence="8">
    <location>
        <begin position="71"/>
        <end position="73"/>
    </location>
    <ligand>
        <name>S-adenosyl-L-methionine</name>
        <dbReference type="ChEBI" id="CHEBI:59789"/>
    </ligand>
</feature>
<dbReference type="EC" id="4.3.99.3" evidence="8"/>
<dbReference type="GO" id="GO:0051539">
    <property type="term" value="F:4 iron, 4 sulfur cluster binding"/>
    <property type="evidence" value="ECO:0007669"/>
    <property type="project" value="UniProtKB-UniRule"/>
</dbReference>
<organism evidence="11 12">
    <name type="scientific">Pseudomonas mangrovi</name>
    <dbReference type="NCBI Taxonomy" id="2161748"/>
    <lineage>
        <taxon>Bacteria</taxon>
        <taxon>Pseudomonadati</taxon>
        <taxon>Pseudomonadota</taxon>
        <taxon>Gammaproteobacteria</taxon>
        <taxon>Pseudomonadales</taxon>
        <taxon>Pseudomonadaceae</taxon>
        <taxon>Pseudomonas</taxon>
    </lineage>
</organism>
<proteinExistence type="inferred from homology"/>
<feature type="binding site" evidence="8">
    <location>
        <position position="74"/>
    </location>
    <ligand>
        <name>Mg(2+)</name>
        <dbReference type="ChEBI" id="CHEBI:18420"/>
    </ligand>
</feature>
<comment type="pathway">
    <text evidence="8">Purine metabolism; 7-cyano-7-deazaguanine biosynthesis.</text>
</comment>
<evidence type="ECO:0000313" key="11">
    <source>
        <dbReference type="EMBL" id="PTU72781.1"/>
    </source>
</evidence>
<comment type="catalytic activity">
    <reaction evidence="8">
        <text>6-carboxy-5,6,7,8-tetrahydropterin + H(+) = 7-carboxy-7-carbaguanine + NH4(+)</text>
        <dbReference type="Rhea" id="RHEA:27974"/>
        <dbReference type="ChEBI" id="CHEBI:15378"/>
        <dbReference type="ChEBI" id="CHEBI:28938"/>
        <dbReference type="ChEBI" id="CHEBI:61032"/>
        <dbReference type="ChEBI" id="CHEBI:61036"/>
        <dbReference type="EC" id="4.3.99.3"/>
    </reaction>
</comment>
<comment type="cofactor">
    <cofactor evidence="8">
        <name>S-adenosyl-L-methionine</name>
        <dbReference type="ChEBI" id="CHEBI:59789"/>
    </cofactor>
    <text evidence="8">Binds 1 S-adenosyl-L-methionine per subunit.</text>
</comment>
<dbReference type="AlphaFoldDB" id="A0A2T5P4X9"/>
<feature type="binding site" evidence="8">
    <location>
        <position position="61"/>
    </location>
    <ligand>
        <name>substrate</name>
    </ligand>
</feature>
<feature type="binding site" evidence="8">
    <location>
        <position position="106"/>
    </location>
    <ligand>
        <name>S-adenosyl-L-methionine</name>
        <dbReference type="ChEBI" id="CHEBI:59789"/>
    </ligand>
</feature>
<dbReference type="PIRSF" id="PIRSF000370">
    <property type="entry name" value="QueE"/>
    <property type="match status" value="1"/>
</dbReference>
<dbReference type="SUPFAM" id="SSF102114">
    <property type="entry name" value="Radical SAM enzymes"/>
    <property type="match status" value="1"/>
</dbReference>
<dbReference type="GO" id="GO:0000287">
    <property type="term" value="F:magnesium ion binding"/>
    <property type="evidence" value="ECO:0007669"/>
    <property type="project" value="UniProtKB-UniRule"/>
</dbReference>
<keyword evidence="2 8" id="KW-0949">S-adenosyl-L-methionine</keyword>
<evidence type="ECO:0000256" key="3">
    <source>
        <dbReference type="ARBA" id="ARBA00022723"/>
    </source>
</evidence>
<accession>A0A2T5P4X9</accession>
<feature type="binding site" evidence="8">
    <location>
        <position position="65"/>
    </location>
    <ligand>
        <name>[4Fe-4S] cluster</name>
        <dbReference type="ChEBI" id="CHEBI:49883"/>
        <note>4Fe-4S-S-AdoMet</note>
    </ligand>
</feature>
<feature type="binding site" evidence="8">
    <location>
        <position position="72"/>
    </location>
    <ligand>
        <name>[4Fe-4S] cluster</name>
        <dbReference type="ChEBI" id="CHEBI:49883"/>
        <note>4Fe-4S-S-AdoMet</note>
    </ligand>
</feature>
<keyword evidence="8" id="KW-0671">Queuosine biosynthesis</keyword>
<dbReference type="InterPro" id="IPR013785">
    <property type="entry name" value="Aldolase_TIM"/>
</dbReference>
<dbReference type="InterPro" id="IPR007197">
    <property type="entry name" value="rSAM"/>
</dbReference>
<evidence type="ECO:0000256" key="7">
    <source>
        <dbReference type="ARBA" id="ARBA00023239"/>
    </source>
</evidence>
<dbReference type="PANTHER" id="PTHR42836:SF1">
    <property type="entry name" value="7-CARBOXY-7-DEAZAGUANINE SYNTHASE"/>
    <property type="match status" value="1"/>
</dbReference>
<dbReference type="SFLD" id="SFLDS00029">
    <property type="entry name" value="Radical_SAM"/>
    <property type="match status" value="1"/>
</dbReference>
<dbReference type="NCBIfam" id="TIGR04349">
    <property type="entry name" value="rSAM_QueE_gams"/>
    <property type="match status" value="1"/>
</dbReference>
<dbReference type="HAMAP" id="MF_00917">
    <property type="entry name" value="QueE"/>
    <property type="match status" value="1"/>
</dbReference>
<keyword evidence="4 8" id="KW-0460">Magnesium</keyword>
<comment type="cofactor">
    <cofactor evidence="8">
        <name>Mg(2+)</name>
        <dbReference type="ChEBI" id="CHEBI:18420"/>
    </cofactor>
</comment>
<dbReference type="EMBL" id="QASN01000022">
    <property type="protein sequence ID" value="PTU72781.1"/>
    <property type="molecule type" value="Genomic_DNA"/>
</dbReference>
<feature type="binding site" evidence="8">
    <location>
        <position position="104"/>
    </location>
    <ligand>
        <name>substrate</name>
    </ligand>
</feature>
<dbReference type="PANTHER" id="PTHR42836">
    <property type="entry name" value="7-CARBOXY-7-DEAZAGUANINE SYNTHASE"/>
    <property type="match status" value="1"/>
</dbReference>
<comment type="subunit">
    <text evidence="8">Homodimer.</text>
</comment>
<dbReference type="InterPro" id="IPR024924">
    <property type="entry name" value="7-CO-7-deazaguanine_synth-like"/>
</dbReference>
<keyword evidence="12" id="KW-1185">Reference proteome</keyword>
<comment type="caution">
    <text evidence="8">Lacks conserved residue(s) required for the propagation of feature annotation.</text>
</comment>
<dbReference type="OrthoDB" id="9792276at2"/>
<evidence type="ECO:0000256" key="9">
    <source>
        <dbReference type="SAM" id="MobiDB-lite"/>
    </source>
</evidence>
<sequence>MACFAVTQGAAVDQSHQSPVRTPGRPRMSSDQGSSSLRITEIFHSLQGETRTAGLPTTFVRLTGCPLRCQYCDTAYAFSGGELRSLDQICAEVAGYRPRHVCVTGGEPLAQPNCIALLTRLCDAGYEVSLETSGALDIAQVDARVSRVVDLKTPGSAEVLRNRYENIQLLTRNDQVKFVICSREDYDWAVSKLIQYRLDERAGEVLFSPSHGQVSPRALADWIIADNLPVRFQLQLHKLLWNDEPGH</sequence>
<feature type="binding site" evidence="8">
    <location>
        <begin position="46"/>
        <end position="48"/>
    </location>
    <ligand>
        <name>substrate</name>
    </ligand>
</feature>
<dbReference type="Pfam" id="PF04055">
    <property type="entry name" value="Radical_SAM"/>
    <property type="match status" value="1"/>
</dbReference>
<dbReference type="GO" id="GO:1904047">
    <property type="term" value="F:S-adenosyl-L-methionine binding"/>
    <property type="evidence" value="ECO:0007669"/>
    <property type="project" value="UniProtKB-UniRule"/>
</dbReference>
<dbReference type="Gene3D" id="3.20.20.70">
    <property type="entry name" value="Aldolase class I"/>
    <property type="match status" value="1"/>
</dbReference>
<feature type="domain" description="Radical SAM core" evidence="10">
    <location>
        <begin position="52"/>
        <end position="243"/>
    </location>
</feature>
<keyword evidence="1 8" id="KW-0004">4Fe-4S</keyword>
<gene>
    <name evidence="8" type="primary">queE</name>
    <name evidence="11" type="ORF">DBO85_18690</name>
</gene>
<dbReference type="InterPro" id="IPR058240">
    <property type="entry name" value="rSAM_sf"/>
</dbReference>
<comment type="similarity">
    <text evidence="8">Belongs to the radical SAM superfamily. 7-carboxy-7-deazaguanine synthase family.</text>
</comment>
<feature type="region of interest" description="Disordered" evidence="9">
    <location>
        <begin position="14"/>
        <end position="35"/>
    </location>
</feature>
<dbReference type="PROSITE" id="PS51918">
    <property type="entry name" value="RADICAL_SAM"/>
    <property type="match status" value="1"/>
</dbReference>
<evidence type="ECO:0000256" key="6">
    <source>
        <dbReference type="ARBA" id="ARBA00023014"/>
    </source>
</evidence>
<dbReference type="CDD" id="cd01335">
    <property type="entry name" value="Radical_SAM"/>
    <property type="match status" value="1"/>
</dbReference>
<dbReference type="GO" id="GO:0008616">
    <property type="term" value="P:tRNA queuosine(34) biosynthetic process"/>
    <property type="evidence" value="ECO:0007669"/>
    <property type="project" value="UniProtKB-UniRule"/>
</dbReference>
<keyword evidence="7 8" id="KW-0456">Lyase</keyword>
<evidence type="ECO:0000313" key="12">
    <source>
        <dbReference type="Proteomes" id="UP000244064"/>
    </source>
</evidence>
<reference evidence="11 12" key="1">
    <citation type="submission" date="2018-04" db="EMBL/GenBank/DDBJ databases">
        <title>Pseudomonas sp. nov., isolated from mangrove soil.</title>
        <authorList>
            <person name="Chen C."/>
        </authorList>
    </citation>
    <scope>NUCLEOTIDE SEQUENCE [LARGE SCALE GENOMIC DNA]</scope>
    <source>
        <strain evidence="11 12">TC-11</strain>
    </source>
</reference>
<name>A0A2T5P4X9_9PSED</name>
<comment type="function">
    <text evidence="8">Catalyzes the complex heterocyclic radical-mediated conversion of 6-carboxy-5,6,7,8-tetrahydropterin (CPH4) to 7-carboxy-7-deazaguanine (CDG), a step common to the biosynthetic pathways of all 7-deazapurine-containing compounds.</text>
</comment>
<evidence type="ECO:0000256" key="8">
    <source>
        <dbReference type="HAMAP-Rule" id="MF_00917"/>
    </source>
</evidence>
<comment type="caution">
    <text evidence="11">The sequence shown here is derived from an EMBL/GenBank/DDBJ whole genome shotgun (WGS) entry which is preliminary data.</text>
</comment>
<evidence type="ECO:0000256" key="5">
    <source>
        <dbReference type="ARBA" id="ARBA00023004"/>
    </source>
</evidence>